<feature type="compositionally biased region" description="Polar residues" evidence="7">
    <location>
        <begin position="1966"/>
        <end position="1979"/>
    </location>
</feature>
<dbReference type="PANTHER" id="PTHR22928:SF3">
    <property type="entry name" value="TELOMERE-ASSOCIATED PROTEIN RIF1"/>
    <property type="match status" value="1"/>
</dbReference>
<dbReference type="GO" id="GO:0000723">
    <property type="term" value="P:telomere maintenance"/>
    <property type="evidence" value="ECO:0007669"/>
    <property type="project" value="TreeGrafter"/>
</dbReference>
<evidence type="ECO:0000256" key="4">
    <source>
        <dbReference type="ARBA" id="ARBA00022895"/>
    </source>
</evidence>
<feature type="compositionally biased region" description="Low complexity" evidence="7">
    <location>
        <begin position="33"/>
        <end position="56"/>
    </location>
</feature>
<evidence type="ECO:0000256" key="7">
    <source>
        <dbReference type="SAM" id="MobiDB-lite"/>
    </source>
</evidence>
<comment type="subcellular location">
    <subcellularLocation>
        <location evidence="2">Chromosome</location>
        <location evidence="2">Telomere</location>
    </subcellularLocation>
    <subcellularLocation>
        <location evidence="1">Nucleus</location>
    </subcellularLocation>
</comment>
<evidence type="ECO:0000256" key="2">
    <source>
        <dbReference type="ARBA" id="ARBA00004574"/>
    </source>
</evidence>
<dbReference type="Proteomes" id="UP000723463">
    <property type="component" value="Unassembled WGS sequence"/>
</dbReference>
<feature type="region of interest" description="Disordered" evidence="7">
    <location>
        <begin position="1906"/>
        <end position="2031"/>
    </location>
</feature>
<evidence type="ECO:0000313" key="9">
    <source>
        <dbReference type="EMBL" id="KAF9545216.1"/>
    </source>
</evidence>
<feature type="compositionally biased region" description="Low complexity" evidence="7">
    <location>
        <begin position="1980"/>
        <end position="1998"/>
    </location>
</feature>
<dbReference type="SUPFAM" id="SSF48371">
    <property type="entry name" value="ARM repeat"/>
    <property type="match status" value="1"/>
</dbReference>
<evidence type="ECO:0000256" key="5">
    <source>
        <dbReference type="ARBA" id="ARBA00023242"/>
    </source>
</evidence>
<comment type="caution">
    <text evidence="9">The sequence shown here is derived from an EMBL/GenBank/DDBJ whole genome shotgun (WGS) entry which is preliminary data.</text>
</comment>
<dbReference type="Pfam" id="PF12231">
    <property type="entry name" value="Rif1_N"/>
    <property type="match status" value="1"/>
</dbReference>
<protein>
    <submittedName>
        <fullName evidence="9">DNA-binding protein rif1</fullName>
    </submittedName>
</protein>
<evidence type="ECO:0000256" key="6">
    <source>
        <dbReference type="ARBA" id="ARBA00023306"/>
    </source>
</evidence>
<dbReference type="InterPro" id="IPR016024">
    <property type="entry name" value="ARM-type_fold"/>
</dbReference>
<feature type="region of interest" description="Disordered" evidence="7">
    <location>
        <begin position="69"/>
        <end position="295"/>
    </location>
</feature>
<reference evidence="9" key="1">
    <citation type="journal article" date="2020" name="Fungal Divers.">
        <title>Resolving the Mortierellaceae phylogeny through synthesis of multi-gene phylogenetics and phylogenomics.</title>
        <authorList>
            <person name="Vandepol N."/>
            <person name="Liber J."/>
            <person name="Desiro A."/>
            <person name="Na H."/>
            <person name="Kennedy M."/>
            <person name="Barry K."/>
            <person name="Grigoriev I.V."/>
            <person name="Miller A.N."/>
            <person name="O'Donnell K."/>
            <person name="Stajich J.E."/>
            <person name="Bonito G."/>
        </authorList>
    </citation>
    <scope>NUCLEOTIDE SEQUENCE</scope>
    <source>
        <strain evidence="9">NRRL 2591</strain>
    </source>
</reference>
<evidence type="ECO:0000259" key="8">
    <source>
        <dbReference type="Pfam" id="PF12231"/>
    </source>
</evidence>
<organism evidence="9 10">
    <name type="scientific">Mortierella hygrophila</name>
    <dbReference type="NCBI Taxonomy" id="979708"/>
    <lineage>
        <taxon>Eukaryota</taxon>
        <taxon>Fungi</taxon>
        <taxon>Fungi incertae sedis</taxon>
        <taxon>Mucoromycota</taxon>
        <taxon>Mortierellomycotina</taxon>
        <taxon>Mortierellomycetes</taxon>
        <taxon>Mortierellales</taxon>
        <taxon>Mortierellaceae</taxon>
        <taxon>Mortierella</taxon>
    </lineage>
</organism>
<keyword evidence="6" id="KW-0131">Cell cycle</keyword>
<feature type="compositionally biased region" description="Polar residues" evidence="7">
    <location>
        <begin position="130"/>
        <end position="139"/>
    </location>
</feature>
<feature type="compositionally biased region" description="Low complexity" evidence="7">
    <location>
        <begin position="1467"/>
        <end position="1496"/>
    </location>
</feature>
<accession>A0A9P6K3I9</accession>
<feature type="compositionally biased region" description="Basic and acidic residues" evidence="7">
    <location>
        <begin position="202"/>
        <end position="211"/>
    </location>
</feature>
<evidence type="ECO:0000256" key="3">
    <source>
        <dbReference type="ARBA" id="ARBA00022454"/>
    </source>
</evidence>
<feature type="compositionally biased region" description="Acidic residues" evidence="7">
    <location>
        <begin position="1652"/>
        <end position="1668"/>
    </location>
</feature>
<name>A0A9P6K3I9_9FUNG</name>
<feature type="compositionally biased region" description="Low complexity" evidence="7">
    <location>
        <begin position="1773"/>
        <end position="1786"/>
    </location>
</feature>
<feature type="compositionally biased region" description="Polar residues" evidence="7">
    <location>
        <begin position="1787"/>
        <end position="1813"/>
    </location>
</feature>
<sequence>MTKEPLTTRNTSRPKPNSFTSSVTGNQIGSGISSRTSTAPAPTATTTTQESGTTVAVGMDVSTTTIRAATVATMGQPAASPSSSQDQQTSPSRKSRREEDLSYLARPKVLIQNRPPQTPLNTRFARPNTRRNTSPNTSALELVGRRTKRRRRSGESEVRARPARVGGRDISDSDDLSSADSILSSADSMDVVDDQQAQEQQVELRDEEGARKSTGVDLIPKVAPNDSTHKDCSTSQKEPSTPSPVESVAATASNTPKRIQEETAQDTPKDSTDTATNNVATSKQTCAVTEPTTDVPPATTVADAVKVTRAIDTDKAPRMPAQVTSVIQASPSRRVVFSPDKQESCLSIPNNTNIQKLKGILKTTVKPVGKLDMSKMTLPTEEEIANNRPFVKRKHKLVQKSISARMMESHIPNNKSKVPEHPFSDSPFIGGSNSALTFAASPAKVLDPFIRESIEKLKSQDLAVRKATYDSMLDILRTSKDKTYYDEIQESIRPLTARILIDLDHGNAETVVTLSVYRCLAFLFFERPIAQLFTANEVDRLLKFVLRVTNTSNNKTLVNVSLCCLGTCMVPMKILAPYCEQIIQSIANHLNSRLNSTSATNEGILNLIAFLVNHQEEIVPSAPVWLSSLLLLLVHDVPGIRKKALESVQALIPTFLQTDDNRLRMAAITFMNEHGEKFVQKLDEEHLKPSHEVFALRVWGTVAIVLGKDLHRHPILNPMLKVVETAFNRGINKNTDAKITAFKAWTRLIYSFSRGGHLHAEKTRKLILRPIAKGLGPLNHNRTRLAATNAWMALVYGLGPELVKNDDEVFFPIIRPLVTDESEHIRDLILRLLTAMFSNSGGADLLEGSQFIAPGSISFSDLGMSEAHWVRTKLLDEGLECLFLTMHLQHKITDASRDEWRLSSITGLPFLTQPCSRLWESLVRAVRDINLHEKGLKATDEAERAVSSLLYFIERVSKSNPSTLVPGDWPDQENDDVKKLQADPEKTGYIIRADIVHYLYTGLVEIMSVKTLVATRYKVRDTIHADIYDALQQESASSESPTKIIQVAEPRDTTMSPMEYILKCWLALGESVQSTHFESSFWQTTSTLVDWSASSLQALRALYRCVGHLDDIKAKRQTTSTSVWPAVSHGPISSLAFRDFEIKYWSIVAVRLSSSISTVNEITETHSPGVNSGYEDLFIVLLYPLSILRGMRKDKNKSLRDDHSQRTHENEGEETLRHQAMFLEKRTQICLPVWTSLVRNFYRIAQHKRGRANAVLNALATRLLKCYDFSVPYVWMQPMSVSFMSILVDTMILADPKAALNTPLGRGAYYGLDSSKSQPKQSVEFVDGVLDVCLMLVKQAYRGIQLTKDLEEDPAKIPPMQESAILLLEKVINKAPTSLVMQWIHHLHKAILLWLADSGHAIKDLPKETRQAYQTRLETLWNDCILHRLQSCGEENMETGATSGFGSVVAPPSTTIRSAYDRALATRGAGSGTGSKSAAGAGLLSRSSSSTSLSGGNRDKAAAGPFSSEELARLSPLLVAALVSGRKAIVNKTLEFWNETFGMSQVDLIYPEAFVEAMRPLKLVATVKLPGWIYEDSSQTETPQFSASMSQEALLSIPVELNVRVSASKLMKQKAELAVSSSPSPTSSPKRDVPMTPTSVKNRARRSRLISEEEEDDDYKFEEEEEDREDRTPTKRKRSKLVHTLELDPVNKSLVGRSSEQMRRSLSPDDAGFWDEAEVSTPTKQPVQKVPSLTRKEPRKNLPAPPVWRLEPPLQPYDPAKDDLSAATPIFPSSPATPVAAAAASPETNTQTTVEFGNDSEVTTMDMSQQPEPRSQPLKVTNVDVAVDGTKEAPVECHKGSVAEDPKEPIVEVTPATIMEAPREVVPVQKPMKAVVAKTAEEATVEKTVIGEPGVSRMEIDSQSIAKVEVDEGKSMSVLSQQSASNESEKLTESKSPKQEQDQETKVQEEVEEVVVEVKRKRGRPPNSSYASSALSTQNTSSPKSASSSRSTSSSPASNLEPRRKKVQRGSPTTTSPTLALASGSASASDSVSFSARDLTGASDESLLENGASVGGSPDAVIAVVNGPSTEQNGQIVDCTEFMTALRRVEEAKELLHRLDSRQLLEVQNQIIALNQAVCGVWSQRVNDLPGRKD</sequence>
<feature type="region of interest" description="Disordered" evidence="7">
    <location>
        <begin position="1"/>
        <end position="56"/>
    </location>
</feature>
<keyword evidence="10" id="KW-1185">Reference proteome</keyword>
<dbReference type="InterPro" id="IPR022031">
    <property type="entry name" value="Rif1_N"/>
</dbReference>
<feature type="compositionally biased region" description="Polar residues" evidence="7">
    <location>
        <begin position="1"/>
        <end position="32"/>
    </location>
</feature>
<feature type="compositionally biased region" description="Polar residues" evidence="7">
    <location>
        <begin position="233"/>
        <end position="257"/>
    </location>
</feature>
<feature type="compositionally biased region" description="Low complexity" evidence="7">
    <location>
        <begin position="76"/>
        <end position="92"/>
    </location>
</feature>
<evidence type="ECO:0000313" key="10">
    <source>
        <dbReference type="Proteomes" id="UP000723463"/>
    </source>
</evidence>
<dbReference type="GO" id="GO:0005634">
    <property type="term" value="C:nucleus"/>
    <property type="evidence" value="ECO:0007669"/>
    <property type="project" value="UniProtKB-SubCell"/>
</dbReference>
<gene>
    <name evidence="9" type="primary">RIF1</name>
    <name evidence="9" type="ORF">EC957_011195</name>
</gene>
<feature type="region of interest" description="Disordered" evidence="7">
    <location>
        <begin position="1467"/>
        <end position="1505"/>
    </location>
</feature>
<keyword evidence="5" id="KW-0539">Nucleus</keyword>
<proteinExistence type="predicted"/>
<keyword evidence="4" id="KW-0779">Telomere</keyword>
<feature type="compositionally biased region" description="Low complexity" evidence="7">
    <location>
        <begin position="178"/>
        <end position="201"/>
    </location>
</feature>
<keyword evidence="9" id="KW-0238">DNA-binding</keyword>
<feature type="compositionally biased region" description="Polar residues" evidence="7">
    <location>
        <begin position="1917"/>
        <end position="1926"/>
    </location>
</feature>
<keyword evidence="3" id="KW-0158">Chromosome</keyword>
<feature type="compositionally biased region" description="Polar residues" evidence="7">
    <location>
        <begin position="273"/>
        <end position="286"/>
    </location>
</feature>
<evidence type="ECO:0000256" key="1">
    <source>
        <dbReference type="ARBA" id="ARBA00004123"/>
    </source>
</evidence>
<dbReference type="EMBL" id="JAAAXW010000076">
    <property type="protein sequence ID" value="KAF9545216.1"/>
    <property type="molecule type" value="Genomic_DNA"/>
</dbReference>
<dbReference type="PANTHER" id="PTHR22928">
    <property type="entry name" value="TELOMERE-ASSOCIATED PROTEIN RIF1"/>
    <property type="match status" value="1"/>
</dbReference>
<dbReference type="GO" id="GO:0003677">
    <property type="term" value="F:DNA binding"/>
    <property type="evidence" value="ECO:0007669"/>
    <property type="project" value="UniProtKB-KW"/>
</dbReference>
<feature type="compositionally biased region" description="Low complexity" evidence="7">
    <location>
        <begin position="2010"/>
        <end position="2029"/>
    </location>
</feature>
<dbReference type="Gene3D" id="1.25.10.10">
    <property type="entry name" value="Leucine-rich Repeat Variant"/>
    <property type="match status" value="1"/>
</dbReference>
<feature type="domain" description="Telomere-associated protein Rif1 N-terminal" evidence="8">
    <location>
        <begin position="459"/>
        <end position="796"/>
    </location>
</feature>
<feature type="compositionally biased region" description="Basic and acidic residues" evidence="7">
    <location>
        <begin position="153"/>
        <end position="171"/>
    </location>
</feature>
<feature type="region of interest" description="Disordered" evidence="7">
    <location>
        <begin position="1616"/>
        <end position="1820"/>
    </location>
</feature>
<feature type="compositionally biased region" description="Basic and acidic residues" evidence="7">
    <location>
        <begin position="1927"/>
        <end position="1949"/>
    </location>
</feature>
<dbReference type="GO" id="GO:0140445">
    <property type="term" value="C:chromosome, telomeric repeat region"/>
    <property type="evidence" value="ECO:0007669"/>
    <property type="project" value="TreeGrafter"/>
</dbReference>
<dbReference type="InterPro" id="IPR011989">
    <property type="entry name" value="ARM-like"/>
</dbReference>